<organism evidence="1 2">
    <name type="scientific">Puccinia sorghi</name>
    <dbReference type="NCBI Taxonomy" id="27349"/>
    <lineage>
        <taxon>Eukaryota</taxon>
        <taxon>Fungi</taxon>
        <taxon>Dikarya</taxon>
        <taxon>Basidiomycota</taxon>
        <taxon>Pucciniomycotina</taxon>
        <taxon>Pucciniomycetes</taxon>
        <taxon>Pucciniales</taxon>
        <taxon>Pucciniaceae</taxon>
        <taxon>Puccinia</taxon>
    </lineage>
</organism>
<dbReference type="EMBL" id="LAVV01006777">
    <property type="protein sequence ID" value="KNZ58347.1"/>
    <property type="molecule type" value="Genomic_DNA"/>
</dbReference>
<name>A0A0L6VCS1_9BASI</name>
<dbReference type="AlphaFoldDB" id="A0A0L6VCS1"/>
<reference evidence="1 2" key="1">
    <citation type="submission" date="2015-08" db="EMBL/GenBank/DDBJ databases">
        <title>Next Generation Sequencing and Analysis of the Genome of Puccinia sorghi L Schw, the Causal Agent of Maize Common Rust.</title>
        <authorList>
            <person name="Rochi L."/>
            <person name="Burguener G."/>
            <person name="Darino M."/>
            <person name="Turjanski A."/>
            <person name="Kreff E."/>
            <person name="Dieguez M.J."/>
            <person name="Sacco F."/>
        </authorList>
    </citation>
    <scope>NUCLEOTIDE SEQUENCE [LARGE SCALE GENOMIC DNA]</scope>
    <source>
        <strain evidence="1 2">RO10H11247</strain>
    </source>
</reference>
<proteinExistence type="predicted"/>
<accession>A0A0L6VCS1</accession>
<comment type="caution">
    <text evidence="1">The sequence shown here is derived from an EMBL/GenBank/DDBJ whole genome shotgun (WGS) entry which is preliminary data.</text>
</comment>
<keyword evidence="2" id="KW-1185">Reference proteome</keyword>
<dbReference type="Proteomes" id="UP000037035">
    <property type="component" value="Unassembled WGS sequence"/>
</dbReference>
<evidence type="ECO:0000313" key="1">
    <source>
        <dbReference type="EMBL" id="KNZ58347.1"/>
    </source>
</evidence>
<dbReference type="VEuPathDB" id="FungiDB:VP01_1946g1"/>
<gene>
    <name evidence="1" type="ORF">VP01_1946g1</name>
</gene>
<protein>
    <submittedName>
        <fullName evidence="1">Uncharacterized protein</fullName>
    </submittedName>
</protein>
<sequence length="215" mass="24563">MTLPISHHHLAPSTTSITVEKTTAIVKSKDLRKQQGFMVEHPKKVNTKNIENLFRTTFQPKGATTTSTVREGHAFNFSEDHNRSHFTSEANCLQDHPIQLFSCKANSTEQFSKRNWSTETGLLKTHMRYKQEKLEAHTSLNHKEVLLTVDKMQIIHNSLERIKAKNKTTNKSHISFANHQSAKNSGKELIKQQPRSLNSNEKTIVVLHISIQVTF</sequence>
<evidence type="ECO:0000313" key="2">
    <source>
        <dbReference type="Proteomes" id="UP000037035"/>
    </source>
</evidence>